<evidence type="ECO:0000256" key="1">
    <source>
        <dbReference type="SAM" id="MobiDB-lite"/>
    </source>
</evidence>
<proteinExistence type="predicted"/>
<feature type="compositionally biased region" description="Basic residues" evidence="1">
    <location>
        <begin position="117"/>
        <end position="129"/>
    </location>
</feature>
<dbReference type="AlphaFoldDB" id="A0A3S2WT55"/>
<protein>
    <recommendedName>
        <fullName evidence="4">DUF2786 domain-containing protein</fullName>
    </recommendedName>
</protein>
<dbReference type="Proteomes" id="UP000287447">
    <property type="component" value="Unassembled WGS sequence"/>
</dbReference>
<evidence type="ECO:0008006" key="4">
    <source>
        <dbReference type="Google" id="ProtNLM"/>
    </source>
</evidence>
<reference evidence="3" key="1">
    <citation type="submission" date="2019-01" db="EMBL/GenBank/DDBJ databases">
        <title>Gri0909 isolated from a small marine red alga.</title>
        <authorList>
            <person name="Kim J."/>
            <person name="Jeong S.E."/>
            <person name="Jeon C.O."/>
        </authorList>
    </citation>
    <scope>NUCLEOTIDE SEQUENCE [LARGE SCALE GENOMIC DNA]</scope>
    <source>
        <strain evidence="3">Gri0909</strain>
    </source>
</reference>
<dbReference type="EMBL" id="SADE01000001">
    <property type="protein sequence ID" value="RVU37895.1"/>
    <property type="molecule type" value="Genomic_DNA"/>
</dbReference>
<keyword evidence="3" id="KW-1185">Reference proteome</keyword>
<sequence length="177" mass="19963">MAQPLSDAEREKLRKIIGVMRSATIEGERKAAEIAATRLAKANGMTLEEAEKEAFPEEDNGRIDADERAAQQREAARWAANMVRMTEAYEASEKYRFMMAKEEAKRRGLEEQETAARARRTAPNRPRRYIPGKDDEFRLIAGLLRDGVSVERTAELVGVSTIDVARVWLLTRGKRAA</sequence>
<organism evidence="2 3">
    <name type="scientific">Hwanghaeella grinnelliae</name>
    <dbReference type="NCBI Taxonomy" id="2500179"/>
    <lineage>
        <taxon>Bacteria</taxon>
        <taxon>Pseudomonadati</taxon>
        <taxon>Pseudomonadota</taxon>
        <taxon>Alphaproteobacteria</taxon>
        <taxon>Rhodospirillales</taxon>
        <taxon>Rhodospirillaceae</taxon>
        <taxon>Hwanghaeella</taxon>
    </lineage>
</organism>
<comment type="caution">
    <text evidence="2">The sequence shown here is derived from an EMBL/GenBank/DDBJ whole genome shotgun (WGS) entry which is preliminary data.</text>
</comment>
<name>A0A3S2WT55_9PROT</name>
<evidence type="ECO:0000313" key="2">
    <source>
        <dbReference type="EMBL" id="RVU37895.1"/>
    </source>
</evidence>
<feature type="region of interest" description="Disordered" evidence="1">
    <location>
        <begin position="106"/>
        <end position="129"/>
    </location>
</feature>
<accession>A0A3S2WT55</accession>
<dbReference type="RefSeq" id="WP_127763268.1">
    <property type="nucleotide sequence ID" value="NZ_SADE01000001.1"/>
</dbReference>
<feature type="compositionally biased region" description="Basic and acidic residues" evidence="1">
    <location>
        <begin position="106"/>
        <end position="116"/>
    </location>
</feature>
<dbReference type="OrthoDB" id="9853578at2"/>
<evidence type="ECO:0000313" key="3">
    <source>
        <dbReference type="Proteomes" id="UP000287447"/>
    </source>
</evidence>
<gene>
    <name evidence="2" type="ORF">EOI86_00905</name>
</gene>